<feature type="compositionally biased region" description="Polar residues" evidence="2">
    <location>
        <begin position="473"/>
        <end position="484"/>
    </location>
</feature>
<reference evidence="5" key="1">
    <citation type="submission" date="2021-03" db="EMBL/GenBank/DDBJ databases">
        <title>Chromosome level genome of the anhydrobiotic midge Polypedilum vanderplanki.</title>
        <authorList>
            <person name="Yoshida Y."/>
            <person name="Kikawada T."/>
            <person name="Gusev O."/>
        </authorList>
    </citation>
    <scope>NUCLEOTIDE SEQUENCE</scope>
    <source>
        <strain evidence="5">NIAS01</strain>
        <tissue evidence="5">Whole body or cell culture</tissue>
    </source>
</reference>
<evidence type="ECO:0000256" key="3">
    <source>
        <dbReference type="SAM" id="Phobius"/>
    </source>
</evidence>
<keyword evidence="3" id="KW-0472">Membrane</keyword>
<dbReference type="SUPFAM" id="SSF52075">
    <property type="entry name" value="Outer arm dynein light chain 1"/>
    <property type="match status" value="1"/>
</dbReference>
<gene>
    <name evidence="5" type="ORF">PVAND_015189</name>
</gene>
<evidence type="ECO:0000256" key="2">
    <source>
        <dbReference type="SAM" id="MobiDB-lite"/>
    </source>
</evidence>
<keyword evidence="3" id="KW-1133">Transmembrane helix</keyword>
<evidence type="ECO:0000313" key="6">
    <source>
        <dbReference type="Proteomes" id="UP001107558"/>
    </source>
</evidence>
<feature type="chain" id="PRO_5039928238" evidence="4">
    <location>
        <begin position="23"/>
        <end position="543"/>
    </location>
</feature>
<feature type="signal peptide" evidence="4">
    <location>
        <begin position="1"/>
        <end position="22"/>
    </location>
</feature>
<feature type="coiled-coil region" evidence="1">
    <location>
        <begin position="198"/>
        <end position="354"/>
    </location>
</feature>
<keyword evidence="3" id="KW-0812">Transmembrane</keyword>
<feature type="transmembrane region" description="Helical" evidence="3">
    <location>
        <begin position="433"/>
        <end position="458"/>
    </location>
</feature>
<dbReference type="EMBL" id="JADBJN010000004">
    <property type="protein sequence ID" value="KAG5667198.1"/>
    <property type="molecule type" value="Genomic_DNA"/>
</dbReference>
<feature type="coiled-coil region" evidence="1">
    <location>
        <begin position="395"/>
        <end position="422"/>
    </location>
</feature>
<sequence>MENFLSLKSLIFVLFFINHNDAQVGFKYDVNKNSHICNASPEQAVFQENLYVSGIGGYNKDKHLNNITELKIERCVMHFLPHGFDEYFDNVHSLTITFTHLKNIDKEDLRQFPKLEILSITSNDLTFIKGDLFQYNFHIRAVDLRYNKIFYISEKLRNDFKQKRLMTEGNDLSGSEYYGKIVAHFDERLKCCDNQNALSNMTLEIESLKTKSEEQNKSVNLKLKSIEKNSAEIQKLQNSLKSCVNKSEVAKQNEEIRLLKVKNREQDENIKNAKEECKKDVGSNTEKLSEYQNKILLIENDIRILKAKNEDQDQKQETIDNLAKSVRNAMNSNEEQLNKSMTNIEQSLSDKNEKISEINKLLEQKASKQVLTNIEQILSEKIRQISVSNNEKFEEKASKQEFEALKKELEKFKSQVSNKNTSHNENDSQSNNLMSTIAVSSLVIINVILIVIVVTLFYKLNTKRIQEKEETKPTSQSQNATVPQESLYFDPNYDELPSTTASSLPKYEKVEGQSIYEPVYEHIGRKLPVGQKMFQNDEIPCKK</sequence>
<comment type="caution">
    <text evidence="5">The sequence shown here is derived from an EMBL/GenBank/DDBJ whole genome shotgun (WGS) entry which is preliminary data.</text>
</comment>
<accession>A0A9J6BC98</accession>
<keyword evidence="4" id="KW-0732">Signal</keyword>
<keyword evidence="1" id="KW-0175">Coiled coil</keyword>
<evidence type="ECO:0000313" key="5">
    <source>
        <dbReference type="EMBL" id="KAG5667198.1"/>
    </source>
</evidence>
<dbReference type="Gene3D" id="3.80.10.10">
    <property type="entry name" value="Ribonuclease Inhibitor"/>
    <property type="match status" value="1"/>
</dbReference>
<dbReference type="InterPro" id="IPR032675">
    <property type="entry name" value="LRR_dom_sf"/>
</dbReference>
<feature type="region of interest" description="Disordered" evidence="2">
    <location>
        <begin position="467"/>
        <end position="491"/>
    </location>
</feature>
<dbReference type="Proteomes" id="UP001107558">
    <property type="component" value="Chromosome 4"/>
</dbReference>
<dbReference type="AlphaFoldDB" id="A0A9J6BC98"/>
<proteinExistence type="predicted"/>
<organism evidence="5 6">
    <name type="scientific">Polypedilum vanderplanki</name>
    <name type="common">Sleeping chironomid midge</name>
    <dbReference type="NCBI Taxonomy" id="319348"/>
    <lineage>
        <taxon>Eukaryota</taxon>
        <taxon>Metazoa</taxon>
        <taxon>Ecdysozoa</taxon>
        <taxon>Arthropoda</taxon>
        <taxon>Hexapoda</taxon>
        <taxon>Insecta</taxon>
        <taxon>Pterygota</taxon>
        <taxon>Neoptera</taxon>
        <taxon>Endopterygota</taxon>
        <taxon>Diptera</taxon>
        <taxon>Nematocera</taxon>
        <taxon>Chironomoidea</taxon>
        <taxon>Chironomidae</taxon>
        <taxon>Chironominae</taxon>
        <taxon>Polypedilum</taxon>
        <taxon>Polypedilum</taxon>
    </lineage>
</organism>
<keyword evidence="6" id="KW-1185">Reference proteome</keyword>
<protein>
    <submittedName>
        <fullName evidence="5">Uncharacterized protein</fullName>
    </submittedName>
</protein>
<name>A0A9J6BC98_POLVA</name>
<evidence type="ECO:0000256" key="4">
    <source>
        <dbReference type="SAM" id="SignalP"/>
    </source>
</evidence>
<evidence type="ECO:0000256" key="1">
    <source>
        <dbReference type="SAM" id="Coils"/>
    </source>
</evidence>